<dbReference type="EMBL" id="JAJEKE010000008">
    <property type="protein sequence ID" value="MCQ1529979.1"/>
    <property type="molecule type" value="Genomic_DNA"/>
</dbReference>
<evidence type="ECO:0000313" key="3">
    <source>
        <dbReference type="Proteomes" id="UP001651880"/>
    </source>
</evidence>
<proteinExistence type="predicted"/>
<dbReference type="SUPFAM" id="SSF55136">
    <property type="entry name" value="Probable bacterial effector-binding domain"/>
    <property type="match status" value="1"/>
</dbReference>
<protein>
    <submittedName>
        <fullName evidence="2">GyrI-like domain-containing protein</fullName>
    </submittedName>
</protein>
<evidence type="ECO:0000259" key="1">
    <source>
        <dbReference type="SMART" id="SM00871"/>
    </source>
</evidence>
<dbReference type="SMART" id="SM00871">
    <property type="entry name" value="AraC_E_bind"/>
    <property type="match status" value="1"/>
</dbReference>
<dbReference type="Gene3D" id="3.20.80.10">
    <property type="entry name" value="Regulatory factor, effector binding domain"/>
    <property type="match status" value="1"/>
</dbReference>
<dbReference type="PANTHER" id="PTHR40055:SF1">
    <property type="entry name" value="TRANSCRIPTIONAL REGULATOR YGIV-RELATED"/>
    <property type="match status" value="1"/>
</dbReference>
<dbReference type="Pfam" id="PF06445">
    <property type="entry name" value="GyrI-like"/>
    <property type="match status" value="1"/>
</dbReference>
<feature type="domain" description="AraC effector-binding" evidence="1">
    <location>
        <begin position="3"/>
        <end position="152"/>
    </location>
</feature>
<comment type="caution">
    <text evidence="2">The sequence shown here is derived from an EMBL/GenBank/DDBJ whole genome shotgun (WGS) entry which is preliminary data.</text>
</comment>
<dbReference type="Proteomes" id="UP001651880">
    <property type="component" value="Unassembled WGS sequence"/>
</dbReference>
<dbReference type="PANTHER" id="PTHR40055">
    <property type="entry name" value="TRANSCRIPTIONAL REGULATOR YGIV-RELATED"/>
    <property type="match status" value="1"/>
</dbReference>
<reference evidence="2 3" key="1">
    <citation type="submission" date="2021-10" db="EMBL/GenBank/DDBJ databases">
        <title>Lutispora strain m25 sp. nov., a thermophilic, non-spore-forming bacterium isolated from a lab-scale methanogenic bioreactor digesting anaerobic sludge.</title>
        <authorList>
            <person name="El Houari A."/>
            <person name="Mcdonald J."/>
        </authorList>
    </citation>
    <scope>NUCLEOTIDE SEQUENCE [LARGE SCALE GENOMIC DNA]</scope>
    <source>
        <strain evidence="3">m25</strain>
    </source>
</reference>
<accession>A0ABT1NFF7</accession>
<dbReference type="InterPro" id="IPR050908">
    <property type="entry name" value="SmbC-like"/>
</dbReference>
<dbReference type="InterPro" id="IPR011256">
    <property type="entry name" value="Reg_factor_effector_dom_sf"/>
</dbReference>
<keyword evidence="3" id="KW-1185">Reference proteome</keyword>
<name>A0ABT1NFF7_9FIRM</name>
<sequence length="152" mass="16899">MDYKIELTEQPVQPVLSIRKRTSVQNLPQEIGKAYGEIIAYLNEIGEQPSGAPFAAYYNMDMENLDVELGFPVSRAFEGRGEIKAGQIAEGKQVSCMHKGPYEASAAAYDAMTGWVEEKGHIPTGVAYEFYFNSPMEVPESELLTKIVFPLK</sequence>
<evidence type="ECO:0000313" key="2">
    <source>
        <dbReference type="EMBL" id="MCQ1529979.1"/>
    </source>
</evidence>
<dbReference type="InterPro" id="IPR010499">
    <property type="entry name" value="AraC_E-bd"/>
</dbReference>
<gene>
    <name evidence="2" type="ORF">LJD61_10535</name>
</gene>
<organism evidence="2 3">
    <name type="scientific">Lutispora saccharofermentans</name>
    <dbReference type="NCBI Taxonomy" id="3024236"/>
    <lineage>
        <taxon>Bacteria</taxon>
        <taxon>Bacillati</taxon>
        <taxon>Bacillota</taxon>
        <taxon>Clostridia</taxon>
        <taxon>Lutisporales</taxon>
        <taxon>Lutisporaceae</taxon>
        <taxon>Lutispora</taxon>
    </lineage>
</organism>
<dbReference type="InterPro" id="IPR029442">
    <property type="entry name" value="GyrI-like"/>
</dbReference>
<dbReference type="RefSeq" id="WP_255227497.1">
    <property type="nucleotide sequence ID" value="NZ_JAJEKE010000008.1"/>
</dbReference>